<name>A0AAV7Z8G0_9EUKA</name>
<keyword evidence="1" id="KW-0175">Coiled coil</keyword>
<comment type="caution">
    <text evidence="3">The sequence shown here is derived from an EMBL/GenBank/DDBJ whole genome shotgun (WGS) entry which is preliminary data.</text>
</comment>
<evidence type="ECO:0000256" key="2">
    <source>
        <dbReference type="SAM" id="MobiDB-lite"/>
    </source>
</evidence>
<organism evidence="3 4">
    <name type="scientific">Anaeramoeba flamelloides</name>
    <dbReference type="NCBI Taxonomy" id="1746091"/>
    <lineage>
        <taxon>Eukaryota</taxon>
        <taxon>Metamonada</taxon>
        <taxon>Anaeramoebidae</taxon>
        <taxon>Anaeramoeba</taxon>
    </lineage>
</organism>
<dbReference type="EMBL" id="JANTQA010000033">
    <property type="protein sequence ID" value="KAJ3438342.1"/>
    <property type="molecule type" value="Genomic_DNA"/>
</dbReference>
<proteinExistence type="predicted"/>
<protein>
    <submittedName>
        <fullName evidence="3">Uncharacterized protein</fullName>
    </submittedName>
</protein>
<evidence type="ECO:0000313" key="3">
    <source>
        <dbReference type="EMBL" id="KAJ3438342.1"/>
    </source>
</evidence>
<dbReference type="AlphaFoldDB" id="A0AAV7Z8G0"/>
<evidence type="ECO:0000256" key="1">
    <source>
        <dbReference type="SAM" id="Coils"/>
    </source>
</evidence>
<gene>
    <name evidence="3" type="ORF">M0812_17525</name>
</gene>
<reference evidence="3" key="1">
    <citation type="submission" date="2022-08" db="EMBL/GenBank/DDBJ databases">
        <title>Novel sulphate-reducing endosymbionts in the free-living metamonad Anaeramoeba.</title>
        <authorList>
            <person name="Jerlstrom-Hultqvist J."/>
            <person name="Cepicka I."/>
            <person name="Gallot-Lavallee L."/>
            <person name="Salas-Leiva D."/>
            <person name="Curtis B.A."/>
            <person name="Zahonova K."/>
            <person name="Pipaliya S."/>
            <person name="Dacks J."/>
            <person name="Roger A.J."/>
        </authorList>
    </citation>
    <scope>NUCLEOTIDE SEQUENCE</scope>
    <source>
        <strain evidence="3">Busselton2</strain>
    </source>
</reference>
<feature type="region of interest" description="Disordered" evidence="2">
    <location>
        <begin position="225"/>
        <end position="307"/>
    </location>
</feature>
<feature type="compositionally biased region" description="Basic residues" evidence="2">
    <location>
        <begin position="241"/>
        <end position="294"/>
    </location>
</feature>
<evidence type="ECO:0000313" key="4">
    <source>
        <dbReference type="Proteomes" id="UP001146793"/>
    </source>
</evidence>
<feature type="coiled-coil region" evidence="1">
    <location>
        <begin position="29"/>
        <end position="126"/>
    </location>
</feature>
<dbReference type="Proteomes" id="UP001146793">
    <property type="component" value="Unassembled WGS sequence"/>
</dbReference>
<sequence length="307" mass="36890">MLEINQPILKQKIQMETFRRQTGKVQVETNEKEILRQDLKERIEKLKEKAKEDRKSFEEGIQTLKKKLLQKISNVEDSNEKRSKLVKKSQKLKIEKNCLNYKLEYLKKKKKLLQQQNQVIQEKIQEIMFCDDTSIQMNSENFYKSIVGSKSTPKFDRAFLSMTDLNERTDFTELTEDSDYVTNTHLSILSPRTFDGPDYYSKLFPKNSLQNHKTKKKNIKYRLKKNRKKKNAYSEHEAEVRKKKKKHPKKKLKSESRSKKKIQNKTKQYHKSFKIKKYKKKNKFWSNRLKRKKNQMATKVETPKSNN</sequence>
<accession>A0AAV7Z8G0</accession>